<dbReference type="EMBL" id="BHZD01000001">
    <property type="protein sequence ID" value="GCD41558.1"/>
    <property type="molecule type" value="Genomic_DNA"/>
</dbReference>
<reference evidence="4 5" key="1">
    <citation type="submission" date="2018-11" db="EMBL/GenBank/DDBJ databases">
        <title>Whole genome sequence of Streptomyces paromomycinus NBRC 15454(T).</title>
        <authorList>
            <person name="Komaki H."/>
            <person name="Tamura T."/>
        </authorList>
    </citation>
    <scope>NUCLEOTIDE SEQUENCE [LARGE SCALE GENOMIC DNA]</scope>
    <source>
        <strain evidence="4 5">NBRC 15454</strain>
    </source>
</reference>
<dbReference type="PROSITE" id="PS50043">
    <property type="entry name" value="HTH_LUXR_2"/>
    <property type="match status" value="1"/>
</dbReference>
<dbReference type="SMART" id="SM00421">
    <property type="entry name" value="HTH_LUXR"/>
    <property type="match status" value="1"/>
</dbReference>
<dbReference type="CDD" id="cd06170">
    <property type="entry name" value="LuxR_C_like"/>
    <property type="match status" value="1"/>
</dbReference>
<evidence type="ECO:0000313" key="5">
    <source>
        <dbReference type="Proteomes" id="UP000286746"/>
    </source>
</evidence>
<evidence type="ECO:0000259" key="3">
    <source>
        <dbReference type="PROSITE" id="PS50043"/>
    </source>
</evidence>
<evidence type="ECO:0000313" key="4">
    <source>
        <dbReference type="EMBL" id="GCD41558.1"/>
    </source>
</evidence>
<dbReference type="InterPro" id="IPR036388">
    <property type="entry name" value="WH-like_DNA-bd_sf"/>
</dbReference>
<dbReference type="PRINTS" id="PR00038">
    <property type="entry name" value="HTHLUXR"/>
</dbReference>
<dbReference type="PROSITE" id="PS00622">
    <property type="entry name" value="HTH_LUXR_1"/>
    <property type="match status" value="1"/>
</dbReference>
<organism evidence="4 5">
    <name type="scientific">Streptomyces paromomycinus</name>
    <name type="common">Streptomyces rimosus subsp. paromomycinus</name>
    <dbReference type="NCBI Taxonomy" id="92743"/>
    <lineage>
        <taxon>Bacteria</taxon>
        <taxon>Bacillati</taxon>
        <taxon>Actinomycetota</taxon>
        <taxon>Actinomycetes</taxon>
        <taxon>Kitasatosporales</taxon>
        <taxon>Streptomycetaceae</taxon>
        <taxon>Streptomyces</taxon>
    </lineage>
</organism>
<dbReference type="GO" id="GO:0006355">
    <property type="term" value="P:regulation of DNA-templated transcription"/>
    <property type="evidence" value="ECO:0007669"/>
    <property type="project" value="InterPro"/>
</dbReference>
<sequence length="961" mass="102314">MKLVERDTELSVLEGLLDACAAGRGGAVVVGGAVGSGKTALLRAFQERAAPTGALWLQATAAAAEREVPLRAAGQLLRTAELAGAGAEPVVWLPPPAGGGGAPVRAAAGAIPAEVAVNVVPRVCGILFAQARKRPVVVCIDDVHQVDAYSLECVLYVVRRLAVSRILVVLGESSGTAWEDSPARRELLRGPACRFLHVGPLPRDGVVAMLAAGQKGRRSAPPVPEFHRLSGGSPLLMEALLDDYADAERAGGAGPVPGEAYERAVAQCLSRSDDVTRRTAWLLAVLGERAAHGGPAELLGVSRQAGERALRSLHDMGLLADGRFRHEAGRTAVLRRAEPPRSARLEARVAQVLYERGAPATALARHLVAAETVDAPWALPVLLEAAEAALARDEVGTALDCLRVARDSCADEQQLLEVRLALVRAGWRVDPSAAVRHLSALTDAAPAGRLTTRAMKELVGHLLWFGRADDALEVLRIVEEKDGEEEGGEEDGAGVGLESVRFWFAYGYPGLAGKYRAEVAAGPYRGTAAGARTPGLTPEQDTQQRALALMASVLDQRVTGDVTGRAERILQETRPEDRTPAAGLAALVALIVADGLPEAARWCEILLAEAREHRTPMWQSLFASAKAFIEIRLGELAAAEESAHTALTVVPPEGWGAAVAAPVAALLYTKAATGRLDEAVAHLKVPVPDAAFRTPAGLLYLWARGHYQLAAGRPYAALEDFHRCGDLMARWRLDLSGLVPWRTDAAQVHVALGDDRRARDLLEEELVRTGHRPLWTRGVALRVLASLAEHADRPRLLGEAMDLLQRGGHRLELAYAMAELSYSYWDVNDDSRARIAARKAQQLMRECGIKAPVLKASPVGAASACPPERSGAGCAGRPPAELSGAELRVATLAARGYTNRQIAAALFITISTVEQHLTRAYRKLGVQRRTDLATRLEPDTVEDTGLDGCGDGARRDCLRAG</sequence>
<protein>
    <submittedName>
        <fullName evidence="4">LuxR family transcriptional regulator</fullName>
    </submittedName>
</protein>
<accession>A0A401VWX1</accession>
<keyword evidence="1" id="KW-0547">Nucleotide-binding</keyword>
<dbReference type="Gene3D" id="1.10.10.10">
    <property type="entry name" value="Winged helix-like DNA-binding domain superfamily/Winged helix DNA-binding domain"/>
    <property type="match status" value="1"/>
</dbReference>
<dbReference type="RefSeq" id="WP_125052515.1">
    <property type="nucleotide sequence ID" value="NZ_BHZD01000001.1"/>
</dbReference>
<proteinExistence type="predicted"/>
<dbReference type="Pfam" id="PF00196">
    <property type="entry name" value="GerE"/>
    <property type="match status" value="1"/>
</dbReference>
<feature type="domain" description="HTH luxR-type" evidence="3">
    <location>
        <begin position="875"/>
        <end position="940"/>
    </location>
</feature>
<dbReference type="PANTHER" id="PTHR16305:SF28">
    <property type="entry name" value="GUANYLATE CYCLASE DOMAIN-CONTAINING PROTEIN"/>
    <property type="match status" value="1"/>
</dbReference>
<dbReference type="SUPFAM" id="SSF52540">
    <property type="entry name" value="P-loop containing nucleoside triphosphate hydrolases"/>
    <property type="match status" value="1"/>
</dbReference>
<dbReference type="InterPro" id="IPR041664">
    <property type="entry name" value="AAA_16"/>
</dbReference>
<name>A0A401VWX1_STREY</name>
<keyword evidence="5" id="KW-1185">Reference proteome</keyword>
<dbReference type="GO" id="GO:0005524">
    <property type="term" value="F:ATP binding"/>
    <property type="evidence" value="ECO:0007669"/>
    <property type="project" value="UniProtKB-KW"/>
</dbReference>
<dbReference type="InterPro" id="IPR000792">
    <property type="entry name" value="Tscrpt_reg_LuxR_C"/>
</dbReference>
<dbReference type="GO" id="GO:0005737">
    <property type="term" value="C:cytoplasm"/>
    <property type="evidence" value="ECO:0007669"/>
    <property type="project" value="TreeGrafter"/>
</dbReference>
<keyword evidence="2" id="KW-0067">ATP-binding</keyword>
<dbReference type="InterPro" id="IPR027417">
    <property type="entry name" value="P-loop_NTPase"/>
</dbReference>
<comment type="caution">
    <text evidence="4">The sequence shown here is derived from an EMBL/GenBank/DDBJ whole genome shotgun (WGS) entry which is preliminary data.</text>
</comment>
<dbReference type="Pfam" id="PF13191">
    <property type="entry name" value="AAA_16"/>
    <property type="match status" value="1"/>
</dbReference>
<gene>
    <name evidence="4" type="ORF">GKJPGBOP_01213</name>
</gene>
<dbReference type="GO" id="GO:0004016">
    <property type="term" value="F:adenylate cyclase activity"/>
    <property type="evidence" value="ECO:0007669"/>
    <property type="project" value="TreeGrafter"/>
</dbReference>
<dbReference type="Proteomes" id="UP000286746">
    <property type="component" value="Unassembled WGS sequence"/>
</dbReference>
<dbReference type="InterPro" id="IPR016032">
    <property type="entry name" value="Sig_transdc_resp-reg_C-effctor"/>
</dbReference>
<evidence type="ECO:0000256" key="2">
    <source>
        <dbReference type="ARBA" id="ARBA00022840"/>
    </source>
</evidence>
<dbReference type="PANTHER" id="PTHR16305">
    <property type="entry name" value="TESTICULAR SOLUBLE ADENYLYL CYCLASE"/>
    <property type="match status" value="1"/>
</dbReference>
<dbReference type="AlphaFoldDB" id="A0A401VWX1"/>
<evidence type="ECO:0000256" key="1">
    <source>
        <dbReference type="ARBA" id="ARBA00022741"/>
    </source>
</evidence>
<dbReference type="SUPFAM" id="SSF46894">
    <property type="entry name" value="C-terminal effector domain of the bipartite response regulators"/>
    <property type="match status" value="1"/>
</dbReference>
<dbReference type="GO" id="GO:0003677">
    <property type="term" value="F:DNA binding"/>
    <property type="evidence" value="ECO:0007669"/>
    <property type="project" value="InterPro"/>
</dbReference>